<proteinExistence type="predicted"/>
<dbReference type="EMBL" id="CM012438">
    <property type="protein sequence ID" value="RVE75423.1"/>
    <property type="molecule type" value="Genomic_DNA"/>
</dbReference>
<evidence type="ECO:0000256" key="1">
    <source>
        <dbReference type="SAM" id="MobiDB-lite"/>
    </source>
</evidence>
<sequence>MSGSDSSAVQLSGNKPWPLIGRGRDAQADCQFQSYDLSSSSYNAKREVERSGRRSPRSPTPFAVNRSLRFSRI</sequence>
<gene>
    <name evidence="2" type="ORF">OJAV_G00017130</name>
</gene>
<reference evidence="2 3" key="2">
    <citation type="submission" date="2019-01" db="EMBL/GenBank/DDBJ databases">
        <title>A chromosome length genome reference of the Java medaka (oryzias javanicus).</title>
        <authorList>
            <person name="Herpin A."/>
            <person name="Takehana Y."/>
            <person name="Naruse K."/>
            <person name="Ansai S."/>
            <person name="Kawaguchi M."/>
        </authorList>
    </citation>
    <scope>NUCLEOTIDE SEQUENCE [LARGE SCALE GENOMIC DNA]</scope>
    <source>
        <strain evidence="2">RS831</strain>
        <tissue evidence="2">Whole body</tissue>
    </source>
</reference>
<feature type="region of interest" description="Disordered" evidence="1">
    <location>
        <begin position="1"/>
        <end position="22"/>
    </location>
</feature>
<organism evidence="2 3">
    <name type="scientific">Oryzias javanicus</name>
    <name type="common">Javanese ricefish</name>
    <name type="synonym">Aplocheilus javanicus</name>
    <dbReference type="NCBI Taxonomy" id="123683"/>
    <lineage>
        <taxon>Eukaryota</taxon>
        <taxon>Metazoa</taxon>
        <taxon>Chordata</taxon>
        <taxon>Craniata</taxon>
        <taxon>Vertebrata</taxon>
        <taxon>Euteleostomi</taxon>
        <taxon>Actinopterygii</taxon>
        <taxon>Neopterygii</taxon>
        <taxon>Teleostei</taxon>
        <taxon>Neoteleostei</taxon>
        <taxon>Acanthomorphata</taxon>
        <taxon>Ovalentaria</taxon>
        <taxon>Atherinomorphae</taxon>
        <taxon>Beloniformes</taxon>
        <taxon>Adrianichthyidae</taxon>
        <taxon>Oryziinae</taxon>
        <taxon>Oryzias</taxon>
    </lineage>
</organism>
<accession>A0A437DK58</accession>
<keyword evidence="3" id="KW-1185">Reference proteome</keyword>
<dbReference type="Proteomes" id="UP000283210">
    <property type="component" value="Chromosome 2"/>
</dbReference>
<evidence type="ECO:0000313" key="3">
    <source>
        <dbReference type="Proteomes" id="UP000283210"/>
    </source>
</evidence>
<dbReference type="AlphaFoldDB" id="A0A437DK58"/>
<name>A0A437DK58_ORYJA</name>
<feature type="compositionally biased region" description="Polar residues" evidence="1">
    <location>
        <begin position="1"/>
        <end position="13"/>
    </location>
</feature>
<protein>
    <submittedName>
        <fullName evidence="2">Uncharacterized protein</fullName>
    </submittedName>
</protein>
<evidence type="ECO:0000313" key="2">
    <source>
        <dbReference type="EMBL" id="RVE75423.1"/>
    </source>
</evidence>
<reference evidence="2 3" key="1">
    <citation type="submission" date="2018-11" db="EMBL/GenBank/DDBJ databases">
        <authorList>
            <person name="Lopez-Roques C."/>
            <person name="Donnadieu C."/>
            <person name="Bouchez O."/>
            <person name="Klopp C."/>
            <person name="Cabau C."/>
            <person name="Zahm M."/>
        </authorList>
    </citation>
    <scope>NUCLEOTIDE SEQUENCE [LARGE SCALE GENOMIC DNA]</scope>
    <source>
        <strain evidence="2">RS831</strain>
        <tissue evidence="2">Whole body</tissue>
    </source>
</reference>
<feature type="region of interest" description="Disordered" evidence="1">
    <location>
        <begin position="39"/>
        <end position="73"/>
    </location>
</feature>